<dbReference type="PROSITE" id="PS51819">
    <property type="entry name" value="VOC"/>
    <property type="match status" value="2"/>
</dbReference>
<dbReference type="PANTHER" id="PTHR36110:SF4">
    <property type="entry name" value="RING-CLEAVING DIOXYGENASE MHQA-RELATED"/>
    <property type="match status" value="1"/>
</dbReference>
<evidence type="ECO:0000313" key="3">
    <source>
        <dbReference type="Proteomes" id="UP000044136"/>
    </source>
</evidence>
<feature type="domain" description="VOC" evidence="1">
    <location>
        <begin position="154"/>
        <end position="270"/>
    </location>
</feature>
<dbReference type="EMBL" id="CCSE01000001">
    <property type="protein sequence ID" value="CEA03219.1"/>
    <property type="molecule type" value="Genomic_DNA"/>
</dbReference>
<dbReference type="Gene3D" id="3.10.180.10">
    <property type="entry name" value="2,3-Dihydroxybiphenyl 1,2-Dioxygenase, domain 1"/>
    <property type="match status" value="2"/>
</dbReference>
<gene>
    <name evidence="2" type="primary">mhqA_3</name>
    <name evidence="2" type="ORF">BN1048_02007</name>
</gene>
<proteinExistence type="predicted"/>
<dbReference type="InterPro" id="IPR004360">
    <property type="entry name" value="Glyas_Fos-R_dOase_dom"/>
</dbReference>
<keyword evidence="2" id="KW-0223">Dioxygenase</keyword>
<reference evidence="2 3" key="1">
    <citation type="submission" date="2014-07" db="EMBL/GenBank/DDBJ databases">
        <authorList>
            <person name="Urmite Genomes Urmite Genomes"/>
        </authorList>
    </citation>
    <scope>NUCLEOTIDE SEQUENCE [LARGE SCALE GENOMIC DNA]</scope>
    <source>
        <strain evidence="2 3">13MG44_air</strain>
    </source>
</reference>
<evidence type="ECO:0000313" key="2">
    <source>
        <dbReference type="EMBL" id="CEA03219.1"/>
    </source>
</evidence>
<dbReference type="STRING" id="1461582.BN1048_02007"/>
<dbReference type="InterPro" id="IPR037523">
    <property type="entry name" value="VOC_core"/>
</dbReference>
<sequence>MSAYGIHHVSAITKDIIGNHDFFTEFLGHRLVKKTVNQDSTDMYHLFYSDYKGTPGTDVTFFEIGLAPKYTPGTNSISRTILRVPSTEAIEYFRTRMDEHGVYHEGIIDYFGETIMNFSDEEGQRFALAADPEYNGSEPYAGGGKIPAEYAITAIFGVELTVQYLKPMVQFLQLLGGEYEGDIDNDTKARVRFGGDSVFVVESRTTNVEKQGCGSVHHFALRVQDETSLTEIQNRVTKDKWRNSGIVDRHYFKALYISAPGNITVEISTDTPGFTIDEPLETLGEALSLPPFLEEDRDFIEMRLHPLN</sequence>
<accession>A0A078MAH3</accession>
<dbReference type="OrthoDB" id="9785698at2"/>
<dbReference type="Proteomes" id="UP000044136">
    <property type="component" value="Unassembled WGS sequence"/>
</dbReference>
<name>A0A078MAH3_9STAP</name>
<dbReference type="Pfam" id="PF00903">
    <property type="entry name" value="Glyoxalase"/>
    <property type="match status" value="1"/>
</dbReference>
<dbReference type="HOGENOM" id="CLU_057821_1_0_9"/>
<evidence type="ECO:0000259" key="1">
    <source>
        <dbReference type="PROSITE" id="PS51819"/>
    </source>
</evidence>
<dbReference type="RefSeq" id="WP_035810793.1">
    <property type="nucleotide sequence ID" value="NZ_CCSE01000001.1"/>
</dbReference>
<dbReference type="eggNOG" id="COG0346">
    <property type="taxonomic scope" value="Bacteria"/>
</dbReference>
<dbReference type="PANTHER" id="PTHR36110">
    <property type="entry name" value="RING-CLEAVING DIOXYGENASE MHQE-RELATED"/>
    <property type="match status" value="1"/>
</dbReference>
<dbReference type="SUPFAM" id="SSF54593">
    <property type="entry name" value="Glyoxalase/Bleomycin resistance protein/Dihydroxybiphenyl dioxygenase"/>
    <property type="match status" value="1"/>
</dbReference>
<dbReference type="InterPro" id="IPR029068">
    <property type="entry name" value="Glyas_Bleomycin-R_OHBP_Dase"/>
</dbReference>
<keyword evidence="3" id="KW-1185">Reference proteome</keyword>
<dbReference type="InterPro" id="IPR052537">
    <property type="entry name" value="Extradiol_RC_dioxygenase"/>
</dbReference>
<protein>
    <submittedName>
        <fullName evidence="2">Putative ring-cleaving dioxygenase MhqA</fullName>
    </submittedName>
</protein>
<dbReference type="GO" id="GO:0051213">
    <property type="term" value="F:dioxygenase activity"/>
    <property type="evidence" value="ECO:0007669"/>
    <property type="project" value="UniProtKB-KW"/>
</dbReference>
<keyword evidence="2" id="KW-0560">Oxidoreductase</keyword>
<feature type="domain" description="VOC" evidence="1">
    <location>
        <begin position="5"/>
        <end position="131"/>
    </location>
</feature>
<dbReference type="AlphaFoldDB" id="A0A078MAH3"/>
<organism evidence="2 3">
    <name type="scientific">Jeotgalicoccus saudimassiliensis</name>
    <dbReference type="NCBI Taxonomy" id="1461582"/>
    <lineage>
        <taxon>Bacteria</taxon>
        <taxon>Bacillati</taxon>
        <taxon>Bacillota</taxon>
        <taxon>Bacilli</taxon>
        <taxon>Bacillales</taxon>
        <taxon>Staphylococcaceae</taxon>
        <taxon>Jeotgalicoccus</taxon>
    </lineage>
</organism>